<accession>A0A5N6LBW8</accession>
<dbReference type="AlphaFoldDB" id="A0A5N6LBW8"/>
<evidence type="ECO:0000313" key="2">
    <source>
        <dbReference type="Proteomes" id="UP000326396"/>
    </source>
</evidence>
<name>A0A5N6LBW8_9ASTR</name>
<dbReference type="OrthoDB" id="1796878at2759"/>
<protein>
    <submittedName>
        <fullName evidence="1">Uncharacterized protein</fullName>
    </submittedName>
</protein>
<proteinExistence type="predicted"/>
<sequence length="112" mass="12691">MDLARSGLLKIIATTTSSVPAFERRHPFSYDDTATITVKTNVPFTCHKCEPPSRSVDTTPKELMSFFTDMALMRRKEIAADSLYKSKVSSLKKKGGWKHCFKKLWIGVFTEV</sequence>
<dbReference type="EMBL" id="SZYD01001862">
    <property type="protein sequence ID" value="KAD0228460.1"/>
    <property type="molecule type" value="Genomic_DNA"/>
</dbReference>
<gene>
    <name evidence="1" type="ORF">E3N88_44580</name>
</gene>
<comment type="caution">
    <text evidence="1">The sequence shown here is derived from an EMBL/GenBank/DDBJ whole genome shotgun (WGS) entry which is preliminary data.</text>
</comment>
<evidence type="ECO:0000313" key="1">
    <source>
        <dbReference type="EMBL" id="KAD0228460.1"/>
    </source>
</evidence>
<dbReference type="Proteomes" id="UP000326396">
    <property type="component" value="Unassembled WGS sequence"/>
</dbReference>
<organism evidence="1 2">
    <name type="scientific">Mikania micrantha</name>
    <name type="common">bitter vine</name>
    <dbReference type="NCBI Taxonomy" id="192012"/>
    <lineage>
        <taxon>Eukaryota</taxon>
        <taxon>Viridiplantae</taxon>
        <taxon>Streptophyta</taxon>
        <taxon>Embryophyta</taxon>
        <taxon>Tracheophyta</taxon>
        <taxon>Spermatophyta</taxon>
        <taxon>Magnoliopsida</taxon>
        <taxon>eudicotyledons</taxon>
        <taxon>Gunneridae</taxon>
        <taxon>Pentapetalae</taxon>
        <taxon>asterids</taxon>
        <taxon>campanulids</taxon>
        <taxon>Asterales</taxon>
        <taxon>Asteraceae</taxon>
        <taxon>Asteroideae</taxon>
        <taxon>Heliantheae alliance</taxon>
        <taxon>Eupatorieae</taxon>
        <taxon>Mikania</taxon>
    </lineage>
</organism>
<keyword evidence="2" id="KW-1185">Reference proteome</keyword>
<reference evidence="1 2" key="1">
    <citation type="submission" date="2019-05" db="EMBL/GenBank/DDBJ databases">
        <title>Mikania micrantha, genome provides insights into the molecular mechanism of rapid growth.</title>
        <authorList>
            <person name="Liu B."/>
        </authorList>
    </citation>
    <scope>NUCLEOTIDE SEQUENCE [LARGE SCALE GENOMIC DNA]</scope>
    <source>
        <strain evidence="1">NLD-2019</strain>
        <tissue evidence="1">Leaf</tissue>
    </source>
</reference>